<dbReference type="EMBL" id="JAUSUW010000014">
    <property type="protein sequence ID" value="MDQ0422966.1"/>
    <property type="molecule type" value="Genomic_DNA"/>
</dbReference>
<dbReference type="RefSeq" id="WP_307376210.1">
    <property type="nucleotide sequence ID" value="NZ_JAUSUW010000014.1"/>
</dbReference>
<protein>
    <submittedName>
        <fullName evidence="3">Uncharacterized protein (DUF1778 family)</fullName>
    </submittedName>
</protein>
<evidence type="ECO:0000313" key="3">
    <source>
        <dbReference type="EMBL" id="MDQ0422966.1"/>
    </source>
</evidence>
<evidence type="ECO:0000256" key="1">
    <source>
        <dbReference type="ARBA" id="ARBA00022649"/>
    </source>
</evidence>
<dbReference type="InterPro" id="IPR010985">
    <property type="entry name" value="Ribbon_hlx_hlx"/>
</dbReference>
<comment type="similarity">
    <text evidence="2">Belongs to the TacA antitoxin family.</text>
</comment>
<proteinExistence type="inferred from homology"/>
<dbReference type="PANTHER" id="PTHR35401">
    <property type="entry name" value="COPG FAMILY HELIX-TURN-HELIX PROTEIN-RELATED-RELATED"/>
    <property type="match status" value="1"/>
</dbReference>
<dbReference type="SUPFAM" id="SSF47598">
    <property type="entry name" value="Ribbon-helix-helix"/>
    <property type="match status" value="1"/>
</dbReference>
<organism evidence="3 4">
    <name type="scientific">Peteryoungia aggregata LMG 23059</name>
    <dbReference type="NCBI Taxonomy" id="1368425"/>
    <lineage>
        <taxon>Bacteria</taxon>
        <taxon>Pseudomonadati</taxon>
        <taxon>Pseudomonadota</taxon>
        <taxon>Alphaproteobacteria</taxon>
        <taxon>Hyphomicrobiales</taxon>
        <taxon>Rhizobiaceae</taxon>
        <taxon>Peteryoungia</taxon>
    </lineage>
</organism>
<dbReference type="PANTHER" id="PTHR35401:SF2">
    <property type="entry name" value="ABC-TYPE TRANSPORT SYSTEM"/>
    <property type="match status" value="1"/>
</dbReference>
<keyword evidence="4" id="KW-1185">Reference proteome</keyword>
<keyword evidence="1" id="KW-1277">Toxin-antitoxin system</keyword>
<gene>
    <name evidence="3" type="ORF">J2045_004016</name>
</gene>
<accession>A0ABU0GC97</accession>
<dbReference type="InterPro" id="IPR014795">
    <property type="entry name" value="TacA_1-like"/>
</dbReference>
<name>A0ABU0GC97_9HYPH</name>
<dbReference type="Proteomes" id="UP001238496">
    <property type="component" value="Unassembled WGS sequence"/>
</dbReference>
<dbReference type="Pfam" id="PF08681">
    <property type="entry name" value="TacA1"/>
    <property type="match status" value="1"/>
</dbReference>
<evidence type="ECO:0000256" key="2">
    <source>
        <dbReference type="ARBA" id="ARBA00049988"/>
    </source>
</evidence>
<sequence>MSTAKDISQTKEDRATERMHFRTKPHVKQAIQRAAAISGVDETAFAMNAAYASALATIEAHERTLLQPIDHEAFFDALDNPLSPTDALRDAFASHKSRVISR</sequence>
<evidence type="ECO:0000313" key="4">
    <source>
        <dbReference type="Proteomes" id="UP001238496"/>
    </source>
</evidence>
<dbReference type="Gene3D" id="1.20.5.780">
    <property type="entry name" value="Single helix bin"/>
    <property type="match status" value="1"/>
</dbReference>
<reference evidence="3 4" key="1">
    <citation type="submission" date="2023-07" db="EMBL/GenBank/DDBJ databases">
        <title>Genomic Encyclopedia of Type Strains, Phase IV (KMG-IV): sequencing the most valuable type-strain genomes for metagenomic binning, comparative biology and taxonomic classification.</title>
        <authorList>
            <person name="Goeker M."/>
        </authorList>
    </citation>
    <scope>NUCLEOTIDE SEQUENCE [LARGE SCALE GENOMIC DNA]</scope>
    <source>
        <strain evidence="3 4">DSM 1111</strain>
    </source>
</reference>
<comment type="caution">
    <text evidence="3">The sequence shown here is derived from an EMBL/GenBank/DDBJ whole genome shotgun (WGS) entry which is preliminary data.</text>
</comment>